<dbReference type="AlphaFoldDB" id="F2DXQ0"/>
<protein>
    <submittedName>
        <fullName evidence="1">Predicted protein</fullName>
    </submittedName>
</protein>
<evidence type="ECO:0000313" key="1">
    <source>
        <dbReference type="EMBL" id="BAJ99871.1"/>
    </source>
</evidence>
<proteinExistence type="evidence at transcript level"/>
<sequence length="84" mass="9423">MAISAPPLPALRVPGMASRHPVVFRRLVRASPFLPLPRGGDRFSNAARFRAFLRLCSHPARSWSPRPRLRRAVWTSLVCHGLVT</sequence>
<reference evidence="1" key="1">
    <citation type="journal article" date="2011" name="Plant Physiol.">
        <title>Comprehensive sequence analysis of 24,783 barley full-length cDNAs derived from 12 clone libraries.</title>
        <authorList>
            <person name="Matsumoto T."/>
            <person name="Tanaka T."/>
            <person name="Sakai H."/>
            <person name="Amano N."/>
            <person name="Kanamori H."/>
            <person name="Kurita K."/>
            <person name="Kikuta A."/>
            <person name="Kamiya K."/>
            <person name="Yamamoto M."/>
            <person name="Ikawa H."/>
            <person name="Fujii N."/>
            <person name="Hori K."/>
            <person name="Itoh T."/>
            <person name="Sato K."/>
        </authorList>
    </citation>
    <scope>NUCLEOTIDE SEQUENCE</scope>
    <source>
        <tissue evidence="1">Shoot and root</tissue>
    </source>
</reference>
<name>F2DXQ0_HORVV</name>
<organism evidence="1">
    <name type="scientific">Hordeum vulgare subsp. vulgare</name>
    <name type="common">Domesticated barley</name>
    <dbReference type="NCBI Taxonomy" id="112509"/>
    <lineage>
        <taxon>Eukaryota</taxon>
        <taxon>Viridiplantae</taxon>
        <taxon>Streptophyta</taxon>
        <taxon>Embryophyta</taxon>
        <taxon>Tracheophyta</taxon>
        <taxon>Spermatophyta</taxon>
        <taxon>Magnoliopsida</taxon>
        <taxon>Liliopsida</taxon>
        <taxon>Poales</taxon>
        <taxon>Poaceae</taxon>
        <taxon>BOP clade</taxon>
        <taxon>Pooideae</taxon>
        <taxon>Triticodae</taxon>
        <taxon>Triticeae</taxon>
        <taxon>Hordeinae</taxon>
        <taxon>Hordeum</taxon>
    </lineage>
</organism>
<dbReference type="EMBL" id="AK368668">
    <property type="protein sequence ID" value="BAJ99871.1"/>
    <property type="molecule type" value="mRNA"/>
</dbReference>
<accession>F2DXQ0</accession>